<feature type="transmembrane region" description="Helical" evidence="1">
    <location>
        <begin position="6"/>
        <end position="29"/>
    </location>
</feature>
<protein>
    <submittedName>
        <fullName evidence="2">Uncharacterized protein</fullName>
    </submittedName>
</protein>
<organism evidence="2 3">
    <name type="scientific">Mya arenaria</name>
    <name type="common">Soft-shell clam</name>
    <dbReference type="NCBI Taxonomy" id="6604"/>
    <lineage>
        <taxon>Eukaryota</taxon>
        <taxon>Metazoa</taxon>
        <taxon>Spiralia</taxon>
        <taxon>Lophotrochozoa</taxon>
        <taxon>Mollusca</taxon>
        <taxon>Bivalvia</taxon>
        <taxon>Autobranchia</taxon>
        <taxon>Heteroconchia</taxon>
        <taxon>Euheterodonta</taxon>
        <taxon>Imparidentia</taxon>
        <taxon>Neoheterodontei</taxon>
        <taxon>Myida</taxon>
        <taxon>Myoidea</taxon>
        <taxon>Myidae</taxon>
        <taxon>Mya</taxon>
    </lineage>
</organism>
<evidence type="ECO:0000256" key="1">
    <source>
        <dbReference type="SAM" id="Phobius"/>
    </source>
</evidence>
<keyword evidence="1" id="KW-0812">Transmembrane</keyword>
<feature type="transmembrane region" description="Helical" evidence="1">
    <location>
        <begin position="50"/>
        <end position="73"/>
    </location>
</feature>
<sequence>MLHIVVTSVCVISGFHALLGVISVIVGIISSSKSEVWLAHCVSPIWSGGFIMCFTAFSVVSMVTAVVSIQLLRLGLVNHTTDGQTFQKHNKDTLIIIALALAGSEILICLVSTLLSCRMAKVAKEELCKRREGMFHVKVVGNKDIVVVTSHLTEKYDDHADADENYNDVTLSSGLSDNNIAAAASAASGKEDVLNEMNFLDVCIDKHNGVADIEYSEEEIEQTEGVGQENNDNDLDFEVQEATVQKDSLKTPLSWNTKINRKLMTRVFLKVGTEVR</sequence>
<keyword evidence="1" id="KW-1133">Transmembrane helix</keyword>
<feature type="transmembrane region" description="Helical" evidence="1">
    <location>
        <begin position="93"/>
        <end position="115"/>
    </location>
</feature>
<name>A0ABY7F7W2_MYAAR</name>
<proteinExistence type="predicted"/>
<dbReference type="Proteomes" id="UP001164746">
    <property type="component" value="Chromosome 11"/>
</dbReference>
<evidence type="ECO:0000313" key="3">
    <source>
        <dbReference type="Proteomes" id="UP001164746"/>
    </source>
</evidence>
<evidence type="ECO:0000313" key="2">
    <source>
        <dbReference type="EMBL" id="WAR18268.1"/>
    </source>
</evidence>
<gene>
    <name evidence="2" type="ORF">MAR_000106</name>
</gene>
<reference evidence="2" key="1">
    <citation type="submission" date="2022-11" db="EMBL/GenBank/DDBJ databases">
        <title>Centuries of genome instability and evolution in soft-shell clam transmissible cancer (bioRxiv).</title>
        <authorList>
            <person name="Hart S.F.M."/>
            <person name="Yonemitsu M.A."/>
            <person name="Giersch R.M."/>
            <person name="Beal B.F."/>
            <person name="Arriagada G."/>
            <person name="Davis B.W."/>
            <person name="Ostrander E.A."/>
            <person name="Goff S.P."/>
            <person name="Metzger M.J."/>
        </authorList>
    </citation>
    <scope>NUCLEOTIDE SEQUENCE</scope>
    <source>
        <strain evidence="2">MELC-2E11</strain>
        <tissue evidence="2">Siphon/mantle</tissue>
    </source>
</reference>
<keyword evidence="3" id="KW-1185">Reference proteome</keyword>
<accession>A0ABY7F7W2</accession>
<dbReference type="EMBL" id="CP111022">
    <property type="protein sequence ID" value="WAR18268.1"/>
    <property type="molecule type" value="Genomic_DNA"/>
</dbReference>
<keyword evidence="1" id="KW-0472">Membrane</keyword>